<evidence type="ECO:0000313" key="2">
    <source>
        <dbReference type="EMBL" id="KOY81461.1"/>
    </source>
</evidence>
<evidence type="ECO:0000313" key="3">
    <source>
        <dbReference type="Proteomes" id="UP000037977"/>
    </source>
</evidence>
<dbReference type="EMBL" id="LGCI01000010">
    <property type="protein sequence ID" value="KOY81461.1"/>
    <property type="molecule type" value="Genomic_DNA"/>
</dbReference>
<organism evidence="2 3">
    <name type="scientific">Lysinibacillus macroides</name>
    <dbReference type="NCBI Taxonomy" id="33935"/>
    <lineage>
        <taxon>Bacteria</taxon>
        <taxon>Bacillati</taxon>
        <taxon>Bacillota</taxon>
        <taxon>Bacilli</taxon>
        <taxon>Bacillales</taxon>
        <taxon>Bacillaceae</taxon>
        <taxon>Lysinibacillus</taxon>
    </lineage>
</organism>
<dbReference type="Pfam" id="PF08241">
    <property type="entry name" value="Methyltransf_11"/>
    <property type="match status" value="1"/>
</dbReference>
<feature type="domain" description="Methyltransferase type 11" evidence="1">
    <location>
        <begin position="13"/>
        <end position="107"/>
    </location>
</feature>
<dbReference type="AlphaFoldDB" id="A0A0N0UWK3"/>
<dbReference type="Proteomes" id="UP000037977">
    <property type="component" value="Unassembled WGS sequence"/>
</dbReference>
<dbReference type="GO" id="GO:0008757">
    <property type="term" value="F:S-adenosylmethionine-dependent methyltransferase activity"/>
    <property type="evidence" value="ECO:0007669"/>
    <property type="project" value="InterPro"/>
</dbReference>
<dbReference type="Gene3D" id="3.40.50.150">
    <property type="entry name" value="Vaccinia Virus protein VP39"/>
    <property type="match status" value="1"/>
</dbReference>
<dbReference type="InterPro" id="IPR029063">
    <property type="entry name" value="SAM-dependent_MTases_sf"/>
</dbReference>
<evidence type="ECO:0000259" key="1">
    <source>
        <dbReference type="Pfam" id="PF08241"/>
    </source>
</evidence>
<reference evidence="2 3" key="1">
    <citation type="submission" date="2015-07" db="EMBL/GenBank/DDBJ databases">
        <title>Genome sequencing project for genomic taxonomy and phylogenomics of Bacillus-like bacteria.</title>
        <authorList>
            <person name="Liu B."/>
            <person name="Wang J."/>
            <person name="Zhu Y."/>
            <person name="Liu G."/>
            <person name="Chen Q."/>
            <person name="Chen Z."/>
            <person name="Che J."/>
            <person name="Ge C."/>
            <person name="Shi H."/>
            <person name="Pan Z."/>
            <person name="Liu X."/>
        </authorList>
    </citation>
    <scope>NUCLEOTIDE SEQUENCE [LARGE SCALE GENOMIC DNA]</scope>
    <source>
        <strain evidence="2 3">DSM 54</strain>
    </source>
</reference>
<accession>A0A0N0UWK3</accession>
<dbReference type="GO" id="GO:0032259">
    <property type="term" value="P:methylation"/>
    <property type="evidence" value="ECO:0007669"/>
    <property type="project" value="UniProtKB-KW"/>
</dbReference>
<dbReference type="CDD" id="cd02440">
    <property type="entry name" value="AdoMet_MTases"/>
    <property type="match status" value="1"/>
</dbReference>
<dbReference type="PANTHER" id="PTHR43591">
    <property type="entry name" value="METHYLTRANSFERASE"/>
    <property type="match status" value="1"/>
</dbReference>
<dbReference type="SUPFAM" id="SSF53335">
    <property type="entry name" value="S-adenosyl-L-methionine-dependent methyltransferases"/>
    <property type="match status" value="1"/>
</dbReference>
<dbReference type="STRING" id="33935.ADM90_15880"/>
<sequence>MRAENIQQTSHILDVGCGTGQTAAYLAASYQANVTALDSHPLMVAKARQRMHKARLPVQVIQGSIEQLPLPDQSFDLIIAESVLAFVPQQRALQEIYRLLKPCGRFIAIECTIPPSLPILLAKTIQQFYGFEALLTKKEWVDKLQQAGFQAIRIQKNKTISSPPEFQLSKDIEPALYQVMEQHMRMNEKYENSLDYRIYSCTK</sequence>
<keyword evidence="3" id="KW-1185">Reference proteome</keyword>
<name>A0A0N0UWK3_9BACI</name>
<keyword evidence="2" id="KW-0489">Methyltransferase</keyword>
<comment type="caution">
    <text evidence="2">The sequence shown here is derived from an EMBL/GenBank/DDBJ whole genome shotgun (WGS) entry which is preliminary data.</text>
</comment>
<protein>
    <submittedName>
        <fullName evidence="2">Methyltransferase</fullName>
    </submittedName>
</protein>
<dbReference type="PATRIC" id="fig|33935.3.peg.1916"/>
<gene>
    <name evidence="2" type="ORF">ADM90_15880</name>
</gene>
<dbReference type="InterPro" id="IPR013216">
    <property type="entry name" value="Methyltransf_11"/>
</dbReference>
<proteinExistence type="predicted"/>
<keyword evidence="2" id="KW-0808">Transferase</keyword>